<reference evidence="7" key="1">
    <citation type="submission" date="2025-08" db="UniProtKB">
        <authorList>
            <consortium name="RefSeq"/>
        </authorList>
    </citation>
    <scope>IDENTIFICATION</scope>
    <source>
        <tissue evidence="7">Gonad</tissue>
    </source>
</reference>
<dbReference type="Gene3D" id="3.40.50.1820">
    <property type="entry name" value="alpha/beta hydrolase"/>
    <property type="match status" value="2"/>
</dbReference>
<feature type="domain" description="Carboxylesterase type B" evidence="5">
    <location>
        <begin position="586"/>
        <end position="1114"/>
    </location>
</feature>
<feature type="signal peptide" evidence="4">
    <location>
        <begin position="1"/>
        <end position="26"/>
    </location>
</feature>
<evidence type="ECO:0000313" key="6">
    <source>
        <dbReference type="Proteomes" id="UP000515135"/>
    </source>
</evidence>
<dbReference type="InterPro" id="IPR019826">
    <property type="entry name" value="Carboxylesterase_B_AS"/>
</dbReference>
<feature type="region of interest" description="Disordered" evidence="3">
    <location>
        <begin position="509"/>
        <end position="530"/>
    </location>
</feature>
<keyword evidence="2" id="KW-0378">Hydrolase</keyword>
<evidence type="ECO:0000256" key="4">
    <source>
        <dbReference type="SAM" id="SignalP"/>
    </source>
</evidence>
<evidence type="ECO:0000259" key="5">
    <source>
        <dbReference type="Pfam" id="PF00135"/>
    </source>
</evidence>
<dbReference type="Pfam" id="PF00135">
    <property type="entry name" value="COesterase"/>
    <property type="match status" value="2"/>
</dbReference>
<gene>
    <name evidence="7" type="primary">LOC109483412</name>
</gene>
<keyword evidence="4" id="KW-0732">Signal</keyword>
<comment type="similarity">
    <text evidence="1">Belongs to the type-B carboxylesterase/lipase family.</text>
</comment>
<feature type="domain" description="Carboxylesterase type B" evidence="5">
    <location>
        <begin position="32"/>
        <end position="557"/>
    </location>
</feature>
<evidence type="ECO:0000256" key="2">
    <source>
        <dbReference type="ARBA" id="ARBA00022801"/>
    </source>
</evidence>
<dbReference type="PANTHER" id="PTHR43142">
    <property type="entry name" value="CARBOXYLIC ESTER HYDROLASE"/>
    <property type="match status" value="1"/>
</dbReference>
<dbReference type="SUPFAM" id="SSF53474">
    <property type="entry name" value="alpha/beta-Hydrolases"/>
    <property type="match status" value="2"/>
</dbReference>
<dbReference type="PANTHER" id="PTHR43142:SF1">
    <property type="entry name" value="CARBOXYLIC ESTER HYDROLASE"/>
    <property type="match status" value="1"/>
</dbReference>
<name>A0A6P5AFF6_BRABE</name>
<dbReference type="Proteomes" id="UP000515135">
    <property type="component" value="Unplaced"/>
</dbReference>
<proteinExistence type="inferred from homology"/>
<feature type="chain" id="PRO_5027886792" evidence="4">
    <location>
        <begin position="27"/>
        <end position="1129"/>
    </location>
</feature>
<dbReference type="InterPro" id="IPR019819">
    <property type="entry name" value="Carboxylesterase_B_CS"/>
</dbReference>
<dbReference type="RefSeq" id="XP_019641982.1">
    <property type="nucleotide sequence ID" value="XM_019786423.1"/>
</dbReference>
<accession>A0A6P5AFF6</accession>
<dbReference type="KEGG" id="bbel:109483412"/>
<dbReference type="PROSITE" id="PS00122">
    <property type="entry name" value="CARBOXYLESTERASE_B_1"/>
    <property type="match status" value="2"/>
</dbReference>
<dbReference type="InterPro" id="IPR002018">
    <property type="entry name" value="CarbesteraseB"/>
</dbReference>
<sequence>MEAVQRVHLFHVAVIWLCASSCGVQASQDNGPVVTTVTGQVRGTTTHTTDLPDKPIYTFLGIPYAAPPVGNLRYRPPQPAVPWEGVRDAVEVGHFCSQNATAFNKLDFPLKWETDGKTSEDCLTLNIFTPTVAADSVLPVLLWIHGGAFFLGMGSPPGFESLAAHQDVVVVSINYRLGVLGFLSTGDDNIPGNYGFLDQIRAMEWVKENIRNFGGDPDRVTIFGESAGGDSVSCHLLSPLSKGLFQRAISQSGTCQTFPVEPQTIALMVGEAAGCDLEDTAALATCLKEIPPQELLDIHESLHQTVGELPFMPIVDGTFLTADPAELLRKGEVNTADYLLGFNNHEFGWLMLSDLTPGDVHVGMSHEDFAMGVMQGLEYKYPGNPNAEKMAEAIVKEYRDPTTPDDPLSIQYQYSQMWGDLLMVAPTVSFADHHAAAGGRVFLYENEYRPSIHPNRPDWVRCDHCDDLFMVWGLPFLKFPDPPIEYTREDEMVSLSMMAYWANFARTGDPSDSTGGPPDSPSLPTWPQYTPDNPVYMKLDVEPTTGSKYKPEKMKLWNEVITRLAAKKILLQFYEGVATGEDGGLVVTTVTGQVRGTTTHTTDLPDKPIYTFLGVPYAAPPVGDLRYRPPQPAVPWEGVRDAVEYGSYCPQNLLYFNMIDFPIKLGMNMTMSEDCLTLNIYTPTVKTDVALPVLLWIHGGALSVGMGAFPGFESLAAHQDVVVVSINYRLGVLGFLSTGDDNMPGNYGFLDQVRAMEWVRENIRNFGGDPGRVTIFGDSAGGVSVSYHLLSPLSNGLFRRAISQSGVYKTMPVNPQPLQMTKMLAEAAACNTKDTSTITTCLKKKTVEELLEKVAPIQQMLGLLTFLPVVDGVFLKSDPTDQTQTGEGSEVNPAEYLLGVNNHVFGWIMLPTTQRDPLVGSSKEEFINFVKAVTLMSYQGNQNLDKMADTIVADYRHPTTPEDPMSILYQLSHAFGDFMFVGPTVLAADKHAANGGRIFLYENEYRPSIHPNRPDWVGCDHMDDLFMVLGLPFVDVPGTPIDYSKTDEHVSLSMMAYWANFARTGDPSDSTGGPPDSPSLPTWPQYTPDNPVYMKLDVVPTTGVGLKTEKVKLWNEIVPKLAAVKKDEL</sequence>
<dbReference type="AlphaFoldDB" id="A0A6P5AFF6"/>
<evidence type="ECO:0000313" key="7">
    <source>
        <dbReference type="RefSeq" id="XP_019641982.1"/>
    </source>
</evidence>
<dbReference type="FunFam" id="3.40.50.1820:FF:000128">
    <property type="entry name" value="Carboxylic ester hydrolase"/>
    <property type="match status" value="2"/>
</dbReference>
<dbReference type="CDD" id="cd00312">
    <property type="entry name" value="Esterase_lipase"/>
    <property type="match status" value="1"/>
</dbReference>
<dbReference type="OrthoDB" id="3200163at2759"/>
<evidence type="ECO:0000256" key="1">
    <source>
        <dbReference type="ARBA" id="ARBA00005964"/>
    </source>
</evidence>
<keyword evidence="6" id="KW-1185">Reference proteome</keyword>
<dbReference type="GeneID" id="109483412"/>
<organism evidence="6 7">
    <name type="scientific">Branchiostoma belcheri</name>
    <name type="common">Amphioxus</name>
    <dbReference type="NCBI Taxonomy" id="7741"/>
    <lineage>
        <taxon>Eukaryota</taxon>
        <taxon>Metazoa</taxon>
        <taxon>Chordata</taxon>
        <taxon>Cephalochordata</taxon>
        <taxon>Leptocardii</taxon>
        <taxon>Amphioxiformes</taxon>
        <taxon>Branchiostomatidae</taxon>
        <taxon>Branchiostoma</taxon>
    </lineage>
</organism>
<dbReference type="PROSITE" id="PS00941">
    <property type="entry name" value="CARBOXYLESTERASE_B_2"/>
    <property type="match status" value="2"/>
</dbReference>
<feature type="compositionally biased region" description="Low complexity" evidence="3">
    <location>
        <begin position="509"/>
        <end position="525"/>
    </location>
</feature>
<evidence type="ECO:0000256" key="3">
    <source>
        <dbReference type="SAM" id="MobiDB-lite"/>
    </source>
</evidence>
<dbReference type="GO" id="GO:0016787">
    <property type="term" value="F:hydrolase activity"/>
    <property type="evidence" value="ECO:0007669"/>
    <property type="project" value="UniProtKB-KW"/>
</dbReference>
<dbReference type="InterPro" id="IPR029058">
    <property type="entry name" value="AB_hydrolase_fold"/>
</dbReference>
<protein>
    <submittedName>
        <fullName evidence="7">Neuroligin-3-like</fullName>
    </submittedName>
</protein>